<evidence type="ECO:0000313" key="1">
    <source>
        <dbReference type="EMBL" id="AHF17807.1"/>
    </source>
</evidence>
<dbReference type="STRING" id="929713.NIASO_14555"/>
<dbReference type="EMBL" id="CP007035">
    <property type="protein sequence ID" value="AHF17807.1"/>
    <property type="molecule type" value="Genomic_DNA"/>
</dbReference>
<dbReference type="KEGG" id="nso:NIASO_14555"/>
<accession>W0F483</accession>
<organism evidence="1 2">
    <name type="scientific">Niabella soli DSM 19437</name>
    <dbReference type="NCBI Taxonomy" id="929713"/>
    <lineage>
        <taxon>Bacteria</taxon>
        <taxon>Pseudomonadati</taxon>
        <taxon>Bacteroidota</taxon>
        <taxon>Chitinophagia</taxon>
        <taxon>Chitinophagales</taxon>
        <taxon>Chitinophagaceae</taxon>
        <taxon>Niabella</taxon>
    </lineage>
</organism>
<proteinExistence type="predicted"/>
<keyword evidence="2" id="KW-1185">Reference proteome</keyword>
<dbReference type="HOGENOM" id="CLU_166057_0_0_10"/>
<dbReference type="Proteomes" id="UP000003586">
    <property type="component" value="Chromosome"/>
</dbReference>
<sequence>MNTLILKKTFMNYFRIKENSFPARLAAGKLKSKAVAMVIDHTIHLYGATRAEFLEDERWLRHELKHIEQYERYGLWGFLFRYILQTMRYGYYDCPIEREARAAEKDPLICARFEMFQDSADSTV</sequence>
<evidence type="ECO:0000313" key="2">
    <source>
        <dbReference type="Proteomes" id="UP000003586"/>
    </source>
</evidence>
<gene>
    <name evidence="1" type="ORF">NIASO_14555</name>
</gene>
<dbReference type="AlphaFoldDB" id="W0F483"/>
<reference evidence="1 2" key="1">
    <citation type="submission" date="2013-12" db="EMBL/GenBank/DDBJ databases">
        <authorList>
            <consortium name="DOE Joint Genome Institute"/>
            <person name="Eisen J."/>
            <person name="Huntemann M."/>
            <person name="Han J."/>
            <person name="Chen A."/>
            <person name="Kyrpides N."/>
            <person name="Mavromatis K."/>
            <person name="Markowitz V."/>
            <person name="Palaniappan K."/>
            <person name="Ivanova N."/>
            <person name="Schaumberg A."/>
            <person name="Pati A."/>
            <person name="Liolios K."/>
            <person name="Nordberg H.P."/>
            <person name="Cantor M.N."/>
            <person name="Hua S.X."/>
            <person name="Woyke T."/>
        </authorList>
    </citation>
    <scope>NUCLEOTIDE SEQUENCE [LARGE SCALE GENOMIC DNA]</scope>
    <source>
        <strain evidence="2">DSM 19437</strain>
    </source>
</reference>
<name>W0F483_9BACT</name>
<protein>
    <submittedName>
        <fullName evidence="1">Uncharacterized protein</fullName>
    </submittedName>
</protein>